<reference evidence="7" key="3">
    <citation type="submission" date="2021-05" db="EMBL/GenBank/DDBJ databases">
        <title>Protein family content uncovers lineage relationships and bacterial pathway maintenance mechanisms in DPANN archaea.</title>
        <authorList>
            <person name="Castelle C.J."/>
            <person name="Meheust R."/>
            <person name="Jaffe A.L."/>
            <person name="Seitz K."/>
            <person name="Gong X."/>
            <person name="Baker B.J."/>
            <person name="Banfield J.F."/>
        </authorList>
    </citation>
    <scope>NUCLEOTIDE SEQUENCE</scope>
    <source>
        <strain evidence="7">RIFCSPLOWO2_01_FULL_43_13</strain>
    </source>
</reference>
<dbReference type="Proteomes" id="UP000590964">
    <property type="component" value="Unassembled WGS sequence"/>
</dbReference>
<dbReference type="Proteomes" id="UP000527315">
    <property type="component" value="Unassembled WGS sequence"/>
</dbReference>
<evidence type="ECO:0000256" key="3">
    <source>
        <dbReference type="ARBA" id="ARBA00023274"/>
    </source>
</evidence>
<dbReference type="EMBL" id="DUFJ01000110">
    <property type="protein sequence ID" value="HIH33594.1"/>
    <property type="molecule type" value="Genomic_DNA"/>
</dbReference>
<protein>
    <recommendedName>
        <fullName evidence="4">30S ribosomal protein S17e</fullName>
    </recommendedName>
</protein>
<proteinExistence type="inferred from homology"/>
<dbReference type="Pfam" id="PF00833">
    <property type="entry name" value="Ribosomal_S17e"/>
    <property type="match status" value="1"/>
</dbReference>
<comment type="similarity">
    <text evidence="1">Belongs to the eukaryotic ribosomal protein eS17 family.</text>
</comment>
<name>A0A7J4KV80_9ARCH</name>
<dbReference type="SUPFAM" id="SSF116820">
    <property type="entry name" value="Rps17e-like"/>
    <property type="match status" value="1"/>
</dbReference>
<organism evidence="6 8">
    <name type="scientific">Candidatus Iainarchaeum sp</name>
    <dbReference type="NCBI Taxonomy" id="3101447"/>
    <lineage>
        <taxon>Archaea</taxon>
        <taxon>Candidatus Iainarchaeota</taxon>
        <taxon>Candidatus Iainarchaeia</taxon>
        <taxon>Candidatus Iainarchaeales</taxon>
        <taxon>Candidatus Iainarchaeaceae</taxon>
        <taxon>Candidatus Iainarchaeum</taxon>
    </lineage>
</organism>
<evidence type="ECO:0000256" key="1">
    <source>
        <dbReference type="ARBA" id="ARBA00010444"/>
    </source>
</evidence>
<dbReference type="Proteomes" id="UP000680185">
    <property type="component" value="Unassembled WGS sequence"/>
</dbReference>
<reference evidence="7" key="2">
    <citation type="submission" date="2021-03" db="EMBL/GenBank/DDBJ databases">
        <authorList>
            <person name="Jaffe A."/>
        </authorList>
    </citation>
    <scope>NUCLEOTIDE SEQUENCE</scope>
    <source>
        <strain evidence="7">RIFCSPLOWO2_01_FULL_43_13</strain>
    </source>
</reference>
<dbReference type="EMBL" id="JAGVWB010000032">
    <property type="protein sequence ID" value="MBS3058679.1"/>
    <property type="molecule type" value="Genomic_DNA"/>
</dbReference>
<dbReference type="EMBL" id="DUFW01000078">
    <property type="protein sequence ID" value="HIH21875.1"/>
    <property type="molecule type" value="Genomic_DNA"/>
</dbReference>
<evidence type="ECO:0000256" key="2">
    <source>
        <dbReference type="ARBA" id="ARBA00022980"/>
    </source>
</evidence>
<dbReference type="GO" id="GO:0006412">
    <property type="term" value="P:translation"/>
    <property type="evidence" value="ECO:0007669"/>
    <property type="project" value="InterPro"/>
</dbReference>
<dbReference type="GO" id="GO:1990904">
    <property type="term" value="C:ribonucleoprotein complex"/>
    <property type="evidence" value="ECO:0007669"/>
    <property type="project" value="UniProtKB-KW"/>
</dbReference>
<dbReference type="GO" id="GO:0003735">
    <property type="term" value="F:structural constituent of ribosome"/>
    <property type="evidence" value="ECO:0007669"/>
    <property type="project" value="InterPro"/>
</dbReference>
<sequence>MGKAVPKNVKTRAGILLQVKPELFGAEFEKNKQALGTLGIPFSKTVRNLVTGYITREVKKKANKEKRQQAAKKPVVA</sequence>
<gene>
    <name evidence="5" type="ORF">HA222_04435</name>
    <name evidence="6" type="ORF">HA227_05090</name>
    <name evidence="7" type="ORF">J4478_04755</name>
</gene>
<comment type="caution">
    <text evidence="6">The sequence shown here is derived from an EMBL/GenBank/DDBJ whole genome shotgun (WGS) entry which is preliminary data.</text>
</comment>
<reference evidence="5 8" key="1">
    <citation type="journal article" date="2020" name="bioRxiv">
        <title>A rank-normalized archaeal taxonomy based on genome phylogeny resolves widespread incomplete and uneven classifications.</title>
        <authorList>
            <person name="Rinke C."/>
            <person name="Chuvochina M."/>
            <person name="Mussig A.J."/>
            <person name="Chaumeil P.-A."/>
            <person name="Waite D.W."/>
            <person name="Whitman W.B."/>
            <person name="Parks D.H."/>
            <person name="Hugenholtz P."/>
        </authorList>
    </citation>
    <scope>NUCLEOTIDE SEQUENCE [LARGE SCALE GENOMIC DNA]</scope>
    <source>
        <strain evidence="5">UBA10191</strain>
    </source>
</reference>
<dbReference type="Gene3D" id="1.10.60.20">
    <property type="entry name" value="Ribosomal protein S17e-like"/>
    <property type="match status" value="1"/>
</dbReference>
<evidence type="ECO:0000256" key="4">
    <source>
        <dbReference type="ARBA" id="ARBA00035394"/>
    </source>
</evidence>
<evidence type="ECO:0000313" key="7">
    <source>
        <dbReference type="EMBL" id="MBS3058679.1"/>
    </source>
</evidence>
<keyword evidence="3" id="KW-0687">Ribonucleoprotein</keyword>
<accession>A0A7J4KV80</accession>
<evidence type="ECO:0000313" key="6">
    <source>
        <dbReference type="EMBL" id="HIH33594.1"/>
    </source>
</evidence>
<dbReference type="InterPro" id="IPR036401">
    <property type="entry name" value="Ribosomal_eS17_sf"/>
</dbReference>
<dbReference type="AlphaFoldDB" id="A0A7J4KV80"/>
<evidence type="ECO:0000313" key="8">
    <source>
        <dbReference type="Proteomes" id="UP000527315"/>
    </source>
</evidence>
<dbReference type="InterPro" id="IPR001210">
    <property type="entry name" value="Ribosomal_eS17"/>
</dbReference>
<evidence type="ECO:0000313" key="5">
    <source>
        <dbReference type="EMBL" id="HIH21875.1"/>
    </source>
</evidence>
<dbReference type="GO" id="GO:0005840">
    <property type="term" value="C:ribosome"/>
    <property type="evidence" value="ECO:0007669"/>
    <property type="project" value="UniProtKB-KW"/>
</dbReference>
<keyword evidence="2 6" id="KW-0689">Ribosomal protein</keyword>